<organism evidence="2 3">
    <name type="scientific">Tritrichomonas musculus</name>
    <dbReference type="NCBI Taxonomy" id="1915356"/>
    <lineage>
        <taxon>Eukaryota</taxon>
        <taxon>Metamonada</taxon>
        <taxon>Parabasalia</taxon>
        <taxon>Tritrichomonadida</taxon>
        <taxon>Tritrichomonadidae</taxon>
        <taxon>Tritrichomonas</taxon>
    </lineage>
</organism>
<comment type="caution">
    <text evidence="2">The sequence shown here is derived from an EMBL/GenBank/DDBJ whole genome shotgun (WGS) entry which is preliminary data.</text>
</comment>
<dbReference type="InterPro" id="IPR011009">
    <property type="entry name" value="Kinase-like_dom_sf"/>
</dbReference>
<accession>A0ABR2J159</accession>
<evidence type="ECO:0000313" key="2">
    <source>
        <dbReference type="EMBL" id="KAK8871640.1"/>
    </source>
</evidence>
<feature type="domain" description="Protein kinase" evidence="1">
    <location>
        <begin position="1"/>
        <end position="102"/>
    </location>
</feature>
<dbReference type="Gene3D" id="1.10.510.10">
    <property type="entry name" value="Transferase(Phosphotransferase) domain 1"/>
    <property type="match status" value="1"/>
</dbReference>
<dbReference type="Proteomes" id="UP001470230">
    <property type="component" value="Unassembled WGS sequence"/>
</dbReference>
<dbReference type="EMBL" id="JAPFFF010000013">
    <property type="protein sequence ID" value="KAK8871640.1"/>
    <property type="molecule type" value="Genomic_DNA"/>
</dbReference>
<dbReference type="SUPFAM" id="SSF56112">
    <property type="entry name" value="Protein kinase-like (PK-like)"/>
    <property type="match status" value="1"/>
</dbReference>
<dbReference type="PANTHER" id="PTHR24362">
    <property type="entry name" value="SERINE/THREONINE-PROTEIN KINASE NEK"/>
    <property type="match status" value="1"/>
</dbReference>
<keyword evidence="3" id="KW-1185">Reference proteome</keyword>
<evidence type="ECO:0000259" key="1">
    <source>
        <dbReference type="PROSITE" id="PS50011"/>
    </source>
</evidence>
<name>A0ABR2J159_9EUKA</name>
<dbReference type="Pfam" id="PF00069">
    <property type="entry name" value="Pkinase"/>
    <property type="match status" value="1"/>
</dbReference>
<dbReference type="InterPro" id="IPR000719">
    <property type="entry name" value="Prot_kinase_dom"/>
</dbReference>
<gene>
    <name evidence="2" type="ORF">M9Y10_007377</name>
</gene>
<reference evidence="2 3" key="1">
    <citation type="submission" date="2024-04" db="EMBL/GenBank/DDBJ databases">
        <title>Tritrichomonas musculus Genome.</title>
        <authorList>
            <person name="Alves-Ferreira E."/>
            <person name="Grigg M."/>
            <person name="Lorenzi H."/>
            <person name="Galac M."/>
        </authorList>
    </citation>
    <scope>NUCLEOTIDE SEQUENCE [LARGE SCALE GENOMIC DNA]</scope>
    <source>
        <strain evidence="2 3">EAF2021</strain>
    </source>
</reference>
<dbReference type="PROSITE" id="PS00108">
    <property type="entry name" value="PROTEIN_KINASE_ST"/>
    <property type="match status" value="1"/>
</dbReference>
<proteinExistence type="predicted"/>
<sequence length="102" mass="12026">MKDEEKIAIIFDLLCIFSYLKSKEYIYRDLKPNNIIFDKNKQIVLIDFDSMINYDRRNEIDKSKFTTDFSSVFVAPEINRTESGIPSYQSDVYSLGQMISFI</sequence>
<dbReference type="PROSITE" id="PS50011">
    <property type="entry name" value="PROTEIN_KINASE_DOM"/>
    <property type="match status" value="1"/>
</dbReference>
<evidence type="ECO:0000313" key="3">
    <source>
        <dbReference type="Proteomes" id="UP001470230"/>
    </source>
</evidence>
<dbReference type="InterPro" id="IPR008271">
    <property type="entry name" value="Ser/Thr_kinase_AS"/>
</dbReference>
<protein>
    <recommendedName>
        <fullName evidence="1">Protein kinase domain-containing protein</fullName>
    </recommendedName>
</protein>
<dbReference type="PANTHER" id="PTHR24362:SF309">
    <property type="entry name" value="PROTEIN KINASE DOMAIN-CONTAINING PROTEIN"/>
    <property type="match status" value="1"/>
</dbReference>